<evidence type="ECO:0000256" key="7">
    <source>
        <dbReference type="ARBA" id="ARBA00022840"/>
    </source>
</evidence>
<dbReference type="InterPro" id="IPR001057">
    <property type="entry name" value="Glu/AcGlu_kinase"/>
</dbReference>
<dbReference type="InterPro" id="IPR041739">
    <property type="entry name" value="G5K_ProB"/>
</dbReference>
<sequence>MNMPTWHRAVLKVGSALIAPDETGTSTKYLLAIARFIIECHEQGKEIVLVSSGSAAAGRKHIACNQEKIPVVVKKAMAAVGQTDMMANWSRFFDFPCAQVLMTHGDLRDRARYVSVKNTLHTLLEHDVLPIVNENDALATDEMKVGDNDNLSAMVATLVDADALFICSDIDGLFDADPRIKPDAKKIPVVDVIDEKIYSLAGGTTNKIATGGMRTKIEAAEKATSHGIDTYIVNGRVGATFEELLNGNNPGTLFKRQQDPMSNKKHWLRHTLISQGEVLVDEETVEQLTKHGAALTAAGIVDVQGDFNRGDAVLVRSADSADAIAKGICQYSSHELIHIKGHETSEIAEQYGYSPITEVIPSNDLMILEEEYV</sequence>
<evidence type="ECO:0000256" key="5">
    <source>
        <dbReference type="ARBA" id="ARBA00022741"/>
    </source>
</evidence>
<feature type="domain" description="PUA" evidence="9">
    <location>
        <begin position="276"/>
        <end position="361"/>
    </location>
</feature>
<dbReference type="Pfam" id="PF00696">
    <property type="entry name" value="AA_kinase"/>
    <property type="match status" value="1"/>
</dbReference>
<dbReference type="CDD" id="cd04242">
    <property type="entry name" value="AAK_G5K_ProB"/>
    <property type="match status" value="1"/>
</dbReference>
<keyword evidence="2 8" id="KW-0028">Amino-acid biosynthesis</keyword>
<dbReference type="PRINTS" id="PR00474">
    <property type="entry name" value="GLU5KINASE"/>
</dbReference>
<proteinExistence type="inferred from homology"/>
<gene>
    <name evidence="8" type="primary">proB</name>
    <name evidence="10" type="ORF">SAMN06297229_2433</name>
</gene>
<keyword evidence="4 8" id="KW-0808">Transferase</keyword>
<keyword evidence="7 8" id="KW-0067">ATP-binding</keyword>
<dbReference type="GO" id="GO:0003723">
    <property type="term" value="F:RNA binding"/>
    <property type="evidence" value="ECO:0007669"/>
    <property type="project" value="InterPro"/>
</dbReference>
<dbReference type="Gene3D" id="2.30.130.10">
    <property type="entry name" value="PUA domain"/>
    <property type="match status" value="1"/>
</dbReference>
<dbReference type="Pfam" id="PF01472">
    <property type="entry name" value="PUA"/>
    <property type="match status" value="1"/>
</dbReference>
<evidence type="ECO:0000313" key="11">
    <source>
        <dbReference type="Proteomes" id="UP000194450"/>
    </source>
</evidence>
<dbReference type="SMART" id="SM00359">
    <property type="entry name" value="PUA"/>
    <property type="match status" value="1"/>
</dbReference>
<dbReference type="HAMAP" id="MF_00456">
    <property type="entry name" value="ProB"/>
    <property type="match status" value="1"/>
</dbReference>
<dbReference type="NCBIfam" id="TIGR01027">
    <property type="entry name" value="proB"/>
    <property type="match status" value="1"/>
</dbReference>
<keyword evidence="11" id="KW-1185">Reference proteome</keyword>
<dbReference type="InterPro" id="IPR036393">
    <property type="entry name" value="AceGlu_kinase-like_sf"/>
</dbReference>
<dbReference type="PANTHER" id="PTHR43654:SF1">
    <property type="entry name" value="ISOPENTENYL PHOSPHATE KINASE"/>
    <property type="match status" value="1"/>
</dbReference>
<dbReference type="InterPro" id="IPR019797">
    <property type="entry name" value="Glutamate_5-kinase_CS"/>
</dbReference>
<comment type="catalytic activity">
    <reaction evidence="8">
        <text>L-glutamate + ATP = L-glutamyl 5-phosphate + ADP</text>
        <dbReference type="Rhea" id="RHEA:14877"/>
        <dbReference type="ChEBI" id="CHEBI:29985"/>
        <dbReference type="ChEBI" id="CHEBI:30616"/>
        <dbReference type="ChEBI" id="CHEBI:58274"/>
        <dbReference type="ChEBI" id="CHEBI:456216"/>
        <dbReference type="EC" id="2.7.2.11"/>
    </reaction>
</comment>
<accession>A0A1Y6FY36</accession>
<evidence type="ECO:0000256" key="2">
    <source>
        <dbReference type="ARBA" id="ARBA00022605"/>
    </source>
</evidence>
<dbReference type="InterPro" id="IPR011529">
    <property type="entry name" value="Glu_5kinase"/>
</dbReference>
<dbReference type="AlphaFoldDB" id="A0A1Y6FY36"/>
<dbReference type="RefSeq" id="WP_086435570.1">
    <property type="nucleotide sequence ID" value="NZ_FXWH01000004.1"/>
</dbReference>
<feature type="binding site" evidence="8">
    <location>
        <position position="136"/>
    </location>
    <ligand>
        <name>substrate</name>
    </ligand>
</feature>
<dbReference type="PANTHER" id="PTHR43654">
    <property type="entry name" value="GLUTAMATE 5-KINASE"/>
    <property type="match status" value="1"/>
</dbReference>
<feature type="binding site" evidence="8">
    <location>
        <position position="148"/>
    </location>
    <ligand>
        <name>substrate</name>
    </ligand>
</feature>
<keyword evidence="1 8" id="KW-0963">Cytoplasm</keyword>
<dbReference type="InterPro" id="IPR002478">
    <property type="entry name" value="PUA"/>
</dbReference>
<feature type="binding site" evidence="8">
    <location>
        <position position="52"/>
    </location>
    <ligand>
        <name>substrate</name>
    </ligand>
</feature>
<dbReference type="CDD" id="cd21157">
    <property type="entry name" value="PUA_G5K"/>
    <property type="match status" value="1"/>
</dbReference>
<comment type="pathway">
    <text evidence="8">Amino-acid biosynthesis; L-proline biosynthesis; L-glutamate 5-semialdehyde from L-glutamate: step 1/2.</text>
</comment>
<dbReference type="Proteomes" id="UP000194450">
    <property type="component" value="Unassembled WGS sequence"/>
</dbReference>
<dbReference type="OrthoDB" id="9804434at2"/>
<evidence type="ECO:0000256" key="3">
    <source>
        <dbReference type="ARBA" id="ARBA00022650"/>
    </source>
</evidence>
<keyword evidence="5 8" id="KW-0547">Nucleotide-binding</keyword>
<reference evidence="11" key="1">
    <citation type="submission" date="2017-04" db="EMBL/GenBank/DDBJ databases">
        <authorList>
            <person name="Varghese N."/>
            <person name="Submissions S."/>
        </authorList>
    </citation>
    <scope>NUCLEOTIDE SEQUENCE [LARGE SCALE GENOMIC DNA]</scope>
</reference>
<evidence type="ECO:0000313" key="10">
    <source>
        <dbReference type="EMBL" id="SMQ80818.1"/>
    </source>
</evidence>
<dbReference type="EMBL" id="FXWH01000004">
    <property type="protein sequence ID" value="SMQ80818.1"/>
    <property type="molecule type" value="Genomic_DNA"/>
</dbReference>
<dbReference type="InterPro" id="IPR001048">
    <property type="entry name" value="Asp/Glu/Uridylate_kinase"/>
</dbReference>
<evidence type="ECO:0000256" key="1">
    <source>
        <dbReference type="ARBA" id="ARBA00022490"/>
    </source>
</evidence>
<evidence type="ECO:0000256" key="6">
    <source>
        <dbReference type="ARBA" id="ARBA00022777"/>
    </source>
</evidence>
<dbReference type="EC" id="2.7.2.11" evidence="8"/>
<comment type="similarity">
    <text evidence="8">Belongs to the glutamate 5-kinase family.</text>
</comment>
<dbReference type="SUPFAM" id="SSF88697">
    <property type="entry name" value="PUA domain-like"/>
    <property type="match status" value="1"/>
</dbReference>
<dbReference type="PROSITE" id="PS50890">
    <property type="entry name" value="PUA"/>
    <property type="match status" value="1"/>
</dbReference>
<evidence type="ECO:0000256" key="8">
    <source>
        <dbReference type="HAMAP-Rule" id="MF_00456"/>
    </source>
</evidence>
<keyword evidence="3 8" id="KW-0641">Proline biosynthesis</keyword>
<dbReference type="PIRSF" id="PIRSF000729">
    <property type="entry name" value="GK"/>
    <property type="match status" value="1"/>
</dbReference>
<comment type="subcellular location">
    <subcellularLocation>
        <location evidence="8">Cytoplasm</location>
    </subcellularLocation>
</comment>
<dbReference type="FunFam" id="3.40.1160.10:FF:000018">
    <property type="entry name" value="Glutamate 5-kinase"/>
    <property type="match status" value="1"/>
</dbReference>
<feature type="binding site" evidence="8">
    <location>
        <begin position="168"/>
        <end position="169"/>
    </location>
    <ligand>
        <name>ATP</name>
        <dbReference type="ChEBI" id="CHEBI:30616"/>
    </ligand>
</feature>
<dbReference type="GO" id="GO:0055129">
    <property type="term" value="P:L-proline biosynthetic process"/>
    <property type="evidence" value="ECO:0007669"/>
    <property type="project" value="UniProtKB-UniRule"/>
</dbReference>
<dbReference type="GO" id="GO:0004349">
    <property type="term" value="F:glutamate 5-kinase activity"/>
    <property type="evidence" value="ECO:0007669"/>
    <property type="project" value="UniProtKB-UniRule"/>
</dbReference>
<dbReference type="PROSITE" id="PS00902">
    <property type="entry name" value="GLUTAMATE_5_KINASE"/>
    <property type="match status" value="1"/>
</dbReference>
<evidence type="ECO:0000259" key="9">
    <source>
        <dbReference type="SMART" id="SM00359"/>
    </source>
</evidence>
<dbReference type="GO" id="GO:0005829">
    <property type="term" value="C:cytosol"/>
    <property type="evidence" value="ECO:0007669"/>
    <property type="project" value="TreeGrafter"/>
</dbReference>
<dbReference type="InterPro" id="IPR036974">
    <property type="entry name" value="PUA_sf"/>
</dbReference>
<keyword evidence="6 8" id="KW-0418">Kinase</keyword>
<dbReference type="SUPFAM" id="SSF53633">
    <property type="entry name" value="Carbamate kinase-like"/>
    <property type="match status" value="1"/>
</dbReference>
<dbReference type="InterPro" id="IPR015947">
    <property type="entry name" value="PUA-like_sf"/>
</dbReference>
<evidence type="ECO:0000256" key="4">
    <source>
        <dbReference type="ARBA" id="ARBA00022679"/>
    </source>
</evidence>
<feature type="binding site" evidence="8">
    <location>
        <position position="12"/>
    </location>
    <ligand>
        <name>ATP</name>
        <dbReference type="ChEBI" id="CHEBI:30616"/>
    </ligand>
</feature>
<dbReference type="GO" id="GO:0005524">
    <property type="term" value="F:ATP binding"/>
    <property type="evidence" value="ECO:0007669"/>
    <property type="project" value="UniProtKB-KW"/>
</dbReference>
<feature type="binding site" evidence="8">
    <location>
        <begin position="210"/>
        <end position="216"/>
    </location>
    <ligand>
        <name>ATP</name>
        <dbReference type="ChEBI" id="CHEBI:30616"/>
    </ligand>
</feature>
<dbReference type="UniPathway" id="UPA00098">
    <property type="reaction ID" value="UER00359"/>
</dbReference>
<organism evidence="10 11">
    <name type="scientific">Pseudidiomarina planktonica</name>
    <dbReference type="NCBI Taxonomy" id="1323738"/>
    <lineage>
        <taxon>Bacteria</taxon>
        <taxon>Pseudomonadati</taxon>
        <taxon>Pseudomonadota</taxon>
        <taxon>Gammaproteobacteria</taxon>
        <taxon>Alteromonadales</taxon>
        <taxon>Idiomarinaceae</taxon>
        <taxon>Pseudidiomarina</taxon>
    </lineage>
</organism>
<dbReference type="Gene3D" id="3.40.1160.10">
    <property type="entry name" value="Acetylglutamate kinase-like"/>
    <property type="match status" value="1"/>
</dbReference>
<protein>
    <recommendedName>
        <fullName evidence="8">Glutamate 5-kinase</fullName>
        <ecNumber evidence="8">2.7.2.11</ecNumber>
    </recommendedName>
    <alternativeName>
        <fullName evidence="8">Gamma-glutamyl kinase</fullName>
        <shortName evidence="8">GK</shortName>
    </alternativeName>
</protein>
<name>A0A1Y6FY36_9GAMM</name>
<dbReference type="InterPro" id="IPR005715">
    <property type="entry name" value="Glu_5kinase/COase_Synthase"/>
</dbReference>
<comment type="function">
    <text evidence="8">Catalyzes the transfer of a phosphate group to glutamate to form L-glutamate 5-phosphate.</text>
</comment>